<evidence type="ECO:0000256" key="15">
    <source>
        <dbReference type="ARBA" id="ARBA00049902"/>
    </source>
</evidence>
<keyword evidence="18" id="KW-0132">Cell division</keyword>
<comment type="function">
    <text evidence="16">Peptidoglycan polymerase that is essential for cell division.</text>
</comment>
<evidence type="ECO:0000256" key="2">
    <source>
        <dbReference type="ARBA" id="ARBA00022676"/>
    </source>
</evidence>
<feature type="transmembrane region" description="Helical" evidence="17">
    <location>
        <begin position="220"/>
        <end position="237"/>
    </location>
</feature>
<keyword evidence="2" id="KW-0328">Glycosyltransferase</keyword>
<sequence length="440" mass="47558">MTEQSVYDSPGPLRRVVRAAPRTAAAPVQERPSEEKMSFWATLDKPLLIIVGLLVVIGSMMVFSTTFNWSLESRGSSTAIFLQDHMRNVVLAVAAMAFFTIVDYRFWKRFSPLLLLITLGALIAVWAFGDDVFNARRSLVGGRLQPSELAEFTVVFYMAAWLSARNTRVDSLLYGLIPFGVLIGLLVVPIALQPDLSSAVVIVTTAVTMYFLAGARVWHFVVVGIVGLLAAVMVLQTNPTAQVRVTEYLQGLSDPTEAGDHIQGAIIAFVNGGWFGMGLGQGTQKFNNALPAPHTDSIFAVIGEELGVVGAAFVVLLFVAFVVRGFQIARRSNDSFGALLAMGFTVWVAIQALLNIAVMTNVIPASGLPLPFISYGGSALLVLMMGVGLMLSVSRVATLRQNTAKRRSSGATTDWGWGNRRARLSRTSRSGSAAQVRRRS</sequence>
<dbReference type="GO" id="GO:0051301">
    <property type="term" value="P:cell division"/>
    <property type="evidence" value="ECO:0007669"/>
    <property type="project" value="UniProtKB-KW"/>
</dbReference>
<keyword evidence="5" id="KW-0133">Cell shape</keyword>
<gene>
    <name evidence="18" type="ORF">G4Y79_19900</name>
</gene>
<feature type="transmembrane region" description="Helical" evidence="17">
    <location>
        <begin position="338"/>
        <end position="360"/>
    </location>
</feature>
<dbReference type="KEGG" id="pmet:G4Y79_19900"/>
<dbReference type="GO" id="GO:0009252">
    <property type="term" value="P:peptidoglycan biosynthetic process"/>
    <property type="evidence" value="ECO:0007669"/>
    <property type="project" value="UniProtKB-KW"/>
</dbReference>
<evidence type="ECO:0000256" key="3">
    <source>
        <dbReference type="ARBA" id="ARBA00022679"/>
    </source>
</evidence>
<comment type="similarity">
    <text evidence="11">Belongs to the SEDS family. FtsW subfamily.</text>
</comment>
<evidence type="ECO:0000256" key="14">
    <source>
        <dbReference type="ARBA" id="ARBA00044770"/>
    </source>
</evidence>
<dbReference type="GO" id="GO:0015648">
    <property type="term" value="F:lipid-linked peptidoglycan transporter activity"/>
    <property type="evidence" value="ECO:0007669"/>
    <property type="project" value="TreeGrafter"/>
</dbReference>
<dbReference type="Pfam" id="PF01098">
    <property type="entry name" value="FTSW_RODA_SPOVE"/>
    <property type="match status" value="1"/>
</dbReference>
<evidence type="ECO:0000256" key="13">
    <source>
        <dbReference type="ARBA" id="ARBA00041418"/>
    </source>
</evidence>
<evidence type="ECO:0000256" key="17">
    <source>
        <dbReference type="SAM" id="Phobius"/>
    </source>
</evidence>
<keyword evidence="3" id="KW-0808">Transferase</keyword>
<feature type="transmembrane region" description="Helical" evidence="17">
    <location>
        <begin position="113"/>
        <end position="129"/>
    </location>
</feature>
<dbReference type="AlphaFoldDB" id="A0A7S8IEK9"/>
<dbReference type="GO" id="GO:0008360">
    <property type="term" value="P:regulation of cell shape"/>
    <property type="evidence" value="ECO:0007669"/>
    <property type="project" value="UniProtKB-KW"/>
</dbReference>
<feature type="transmembrane region" description="Helical" evidence="17">
    <location>
        <begin position="171"/>
        <end position="190"/>
    </location>
</feature>
<evidence type="ECO:0000313" key="19">
    <source>
        <dbReference type="Proteomes" id="UP000594468"/>
    </source>
</evidence>
<evidence type="ECO:0000256" key="4">
    <source>
        <dbReference type="ARBA" id="ARBA00022692"/>
    </source>
</evidence>
<keyword evidence="18" id="KW-0131">Cell cycle</keyword>
<keyword evidence="6" id="KW-0573">Peptidoglycan synthesis</keyword>
<dbReference type="PANTHER" id="PTHR30474:SF2">
    <property type="entry name" value="PEPTIDOGLYCAN GLYCOSYLTRANSFERASE FTSW-RELATED"/>
    <property type="match status" value="1"/>
</dbReference>
<feature type="transmembrane region" description="Helical" evidence="17">
    <location>
        <begin position="89"/>
        <end position="106"/>
    </location>
</feature>
<feature type="transmembrane region" description="Helical" evidence="17">
    <location>
        <begin position="372"/>
        <end position="397"/>
    </location>
</feature>
<dbReference type="InterPro" id="IPR001182">
    <property type="entry name" value="FtsW/RodA"/>
</dbReference>
<proteinExistence type="inferred from homology"/>
<feature type="transmembrane region" description="Helical" evidence="17">
    <location>
        <begin position="306"/>
        <end position="326"/>
    </location>
</feature>
<evidence type="ECO:0000256" key="7">
    <source>
        <dbReference type="ARBA" id="ARBA00022989"/>
    </source>
</evidence>
<evidence type="ECO:0000313" key="18">
    <source>
        <dbReference type="EMBL" id="QPC81928.1"/>
    </source>
</evidence>
<evidence type="ECO:0000256" key="8">
    <source>
        <dbReference type="ARBA" id="ARBA00023136"/>
    </source>
</evidence>
<evidence type="ECO:0000256" key="5">
    <source>
        <dbReference type="ARBA" id="ARBA00022960"/>
    </source>
</evidence>
<dbReference type="EMBL" id="CP062983">
    <property type="protein sequence ID" value="QPC81928.1"/>
    <property type="molecule type" value="Genomic_DNA"/>
</dbReference>
<keyword evidence="19" id="KW-1185">Reference proteome</keyword>
<dbReference type="GO" id="GO:0008955">
    <property type="term" value="F:peptidoglycan glycosyltransferase activity"/>
    <property type="evidence" value="ECO:0007669"/>
    <property type="project" value="UniProtKB-EC"/>
</dbReference>
<protein>
    <recommendedName>
        <fullName evidence="12">Probable peptidoglycan glycosyltransferase FtsW</fullName>
        <ecNumber evidence="14">2.4.99.28</ecNumber>
    </recommendedName>
    <alternativeName>
        <fullName evidence="13">Cell division protein FtsW</fullName>
    </alternativeName>
    <alternativeName>
        <fullName evidence="10">Cell wall polymerase</fullName>
    </alternativeName>
    <alternativeName>
        <fullName evidence="9">Peptidoglycan polymerase</fullName>
    </alternativeName>
</protein>
<evidence type="ECO:0000256" key="6">
    <source>
        <dbReference type="ARBA" id="ARBA00022984"/>
    </source>
</evidence>
<evidence type="ECO:0000256" key="9">
    <source>
        <dbReference type="ARBA" id="ARBA00032370"/>
    </source>
</evidence>
<dbReference type="RefSeq" id="WP_195169998.1">
    <property type="nucleotide sequence ID" value="NZ_CP062983.1"/>
</dbReference>
<reference evidence="18 19" key="1">
    <citation type="submission" date="2020-02" db="EMBL/GenBank/DDBJ databases">
        <authorList>
            <person name="Zheng R.K."/>
            <person name="Sun C.M."/>
        </authorList>
    </citation>
    <scope>NUCLEOTIDE SEQUENCE [LARGE SCALE GENOMIC DNA]</scope>
    <source>
        <strain evidence="19">rifampicinis</strain>
    </source>
</reference>
<evidence type="ECO:0000256" key="16">
    <source>
        <dbReference type="ARBA" id="ARBA00049966"/>
    </source>
</evidence>
<keyword evidence="8 17" id="KW-0472">Membrane</keyword>
<accession>A0A7S8IEK9</accession>
<evidence type="ECO:0000256" key="10">
    <source>
        <dbReference type="ARBA" id="ARBA00033270"/>
    </source>
</evidence>
<dbReference type="Proteomes" id="UP000594468">
    <property type="component" value="Chromosome"/>
</dbReference>
<evidence type="ECO:0000256" key="12">
    <source>
        <dbReference type="ARBA" id="ARBA00041185"/>
    </source>
</evidence>
<keyword evidence="7 17" id="KW-1133">Transmembrane helix</keyword>
<organism evidence="18 19">
    <name type="scientific">Phototrophicus methaneseepsis</name>
    <dbReference type="NCBI Taxonomy" id="2710758"/>
    <lineage>
        <taxon>Bacteria</taxon>
        <taxon>Bacillati</taxon>
        <taxon>Chloroflexota</taxon>
        <taxon>Candidatus Thermofontia</taxon>
        <taxon>Phototrophicales</taxon>
        <taxon>Phototrophicaceae</taxon>
        <taxon>Phototrophicus</taxon>
    </lineage>
</organism>
<dbReference type="EC" id="2.4.99.28" evidence="14"/>
<feature type="transmembrane region" description="Helical" evidence="17">
    <location>
        <begin position="47"/>
        <end position="69"/>
    </location>
</feature>
<dbReference type="PANTHER" id="PTHR30474">
    <property type="entry name" value="CELL CYCLE PROTEIN"/>
    <property type="match status" value="1"/>
</dbReference>
<comment type="subcellular location">
    <subcellularLocation>
        <location evidence="1">Membrane</location>
        <topology evidence="1">Multi-pass membrane protein</topology>
    </subcellularLocation>
</comment>
<name>A0A7S8IEK9_9CHLR</name>
<evidence type="ECO:0000256" key="11">
    <source>
        <dbReference type="ARBA" id="ARBA00038053"/>
    </source>
</evidence>
<comment type="catalytic activity">
    <reaction evidence="15">
        <text>[GlcNAc-(1-&gt;4)-Mur2Ac(oyl-L-Ala-gamma-D-Glu-L-Lys-D-Ala-D-Ala)](n)-di-trans,octa-cis-undecaprenyl diphosphate + beta-D-GlcNAc-(1-&gt;4)-Mur2Ac(oyl-L-Ala-gamma-D-Glu-L-Lys-D-Ala-D-Ala)-di-trans,octa-cis-undecaprenyl diphosphate = [GlcNAc-(1-&gt;4)-Mur2Ac(oyl-L-Ala-gamma-D-Glu-L-Lys-D-Ala-D-Ala)](n+1)-di-trans,octa-cis-undecaprenyl diphosphate + di-trans,octa-cis-undecaprenyl diphosphate + H(+)</text>
        <dbReference type="Rhea" id="RHEA:23708"/>
        <dbReference type="Rhea" id="RHEA-COMP:9602"/>
        <dbReference type="Rhea" id="RHEA-COMP:9603"/>
        <dbReference type="ChEBI" id="CHEBI:15378"/>
        <dbReference type="ChEBI" id="CHEBI:58405"/>
        <dbReference type="ChEBI" id="CHEBI:60033"/>
        <dbReference type="ChEBI" id="CHEBI:78435"/>
        <dbReference type="EC" id="2.4.99.28"/>
    </reaction>
</comment>
<dbReference type="GO" id="GO:0005886">
    <property type="term" value="C:plasma membrane"/>
    <property type="evidence" value="ECO:0007669"/>
    <property type="project" value="TreeGrafter"/>
</dbReference>
<dbReference type="GO" id="GO:0032153">
    <property type="term" value="C:cell division site"/>
    <property type="evidence" value="ECO:0007669"/>
    <property type="project" value="TreeGrafter"/>
</dbReference>
<keyword evidence="4 17" id="KW-0812">Transmembrane</keyword>
<evidence type="ECO:0000256" key="1">
    <source>
        <dbReference type="ARBA" id="ARBA00004141"/>
    </source>
</evidence>